<dbReference type="OrthoDB" id="369725at2759"/>
<reference evidence="4 5" key="1">
    <citation type="journal article" date="2014" name="BMC Biol.">
        <title>A comprehensive evaluation of rodent malaria parasite genomes and gene expression.</title>
        <authorList>
            <person name="Otto T.D."/>
            <person name="Bohme U."/>
            <person name="Jackson A.P."/>
            <person name="Hunt M."/>
            <person name="Franke-Fayard B."/>
            <person name="Hoeijmakers W.A."/>
            <person name="Religa A.A."/>
            <person name="Robertson L."/>
            <person name="Sanders M."/>
            <person name="Ogun S.A."/>
            <person name="Cunningham D."/>
            <person name="Erhart A."/>
            <person name="Billker O."/>
            <person name="Khan S.M."/>
            <person name="Stunnenberg H.G."/>
            <person name="Langhorne J."/>
            <person name="Holder A.A."/>
            <person name="Waters A.P."/>
            <person name="Newbold C.I."/>
            <person name="Pain A."/>
            <person name="Berriman M."/>
            <person name="Janse C.J."/>
        </authorList>
    </citation>
    <scope>NUCLEOTIDE SEQUENCE [LARGE SCALE GENOMIC DNA]</scope>
    <source>
        <strain evidence="4 5">AS</strain>
    </source>
</reference>
<reference evidence="6 7" key="3">
    <citation type="submission" date="2016-08" db="EMBL/GenBank/DDBJ databases">
        <authorList>
            <consortium name="Pathogen Informatics"/>
        </authorList>
    </citation>
    <scope>NUCLEOTIDE SEQUENCE [LARGE SCALE GENOMIC DNA]</scope>
    <source>
        <strain evidence="2 7">AJ</strain>
        <strain evidence="4">AS</strain>
        <strain evidence="3 6">CB</strain>
    </source>
</reference>
<keyword evidence="5" id="KW-1185">Reference proteome</keyword>
<sequence>MNNYIFSLFFLFYTVYAQIPYEVQNIYKPLNPQSVNAMPGDKTQADYEFKDIQSTGEKEYSENSLKKLSERYYKDIAGNNKSIFEELDQIIDIVGDKSLYLKMFK</sequence>
<name>A0A077TUI1_PLACU</name>
<evidence type="ECO:0000313" key="6">
    <source>
        <dbReference type="Proteomes" id="UP000195489"/>
    </source>
</evidence>
<accession>A0A077TUI1</accession>
<dbReference type="KEGG" id="pcb:PCHAS_1416600"/>
<evidence type="ECO:0000313" key="7">
    <source>
        <dbReference type="Proteomes" id="UP000507163"/>
    </source>
</evidence>
<dbReference type="Proteomes" id="UP000071118">
    <property type="component" value="Chromosome 14"/>
</dbReference>
<feature type="signal peptide" evidence="1">
    <location>
        <begin position="1"/>
        <end position="17"/>
    </location>
</feature>
<dbReference type="Proteomes" id="UP000507163">
    <property type="component" value="Chromosome 14"/>
</dbReference>
<dbReference type="VEuPathDB" id="PlasmoDB:PCHAS_1416600"/>
<dbReference type="EMBL" id="LT608166">
    <property type="protein sequence ID" value="SCN62798.1"/>
    <property type="molecule type" value="Genomic_DNA"/>
</dbReference>
<dbReference type="Proteomes" id="UP000195489">
    <property type="component" value="Chromosome 14"/>
</dbReference>
<evidence type="ECO:0000256" key="1">
    <source>
        <dbReference type="SAM" id="SignalP"/>
    </source>
</evidence>
<dbReference type="EMBL" id="LT608180">
    <property type="protein sequence ID" value="SCM26039.1"/>
    <property type="molecule type" value="Genomic_DNA"/>
</dbReference>
<organism evidence="3 6">
    <name type="scientific">Plasmodium chabaudi chabaudi</name>
    <dbReference type="NCBI Taxonomy" id="31271"/>
    <lineage>
        <taxon>Eukaryota</taxon>
        <taxon>Sar</taxon>
        <taxon>Alveolata</taxon>
        <taxon>Apicomplexa</taxon>
        <taxon>Aconoidasida</taxon>
        <taxon>Haemosporida</taxon>
        <taxon>Plasmodiidae</taxon>
        <taxon>Plasmodium</taxon>
        <taxon>Plasmodium (Vinckeia)</taxon>
    </lineage>
</organism>
<dbReference type="EMBL" id="LK022891">
    <property type="protein sequence ID" value="VTZ70843.1"/>
    <property type="molecule type" value="Genomic_DNA"/>
</dbReference>
<proteinExistence type="predicted"/>
<evidence type="ECO:0000313" key="3">
    <source>
        <dbReference type="EMBL" id="SCN62798.1"/>
    </source>
</evidence>
<evidence type="ECO:0000313" key="2">
    <source>
        <dbReference type="EMBL" id="SCM26039.1"/>
    </source>
</evidence>
<evidence type="ECO:0000313" key="5">
    <source>
        <dbReference type="Proteomes" id="UP000071118"/>
    </source>
</evidence>
<gene>
    <name evidence="2" type="ORF">PCHAJ_000433300</name>
    <name evidence="4" type="ORF">PCHAS_1416600</name>
    <name evidence="3" type="ORF">PCHCB_000437800</name>
</gene>
<dbReference type="RefSeq" id="XP_016654870.1">
    <property type="nucleotide sequence ID" value="XM_016799602.1"/>
</dbReference>
<keyword evidence="1" id="KW-0732">Signal</keyword>
<protein>
    <submittedName>
        <fullName evidence="3">Uncharacterized protein</fullName>
    </submittedName>
</protein>
<reference evidence="4" key="2">
    <citation type="submission" date="2014-05" db="EMBL/GenBank/DDBJ databases">
        <authorList>
            <person name="Aslett M.A."/>
            <person name="De Silva N."/>
        </authorList>
    </citation>
    <scope>NUCLEOTIDE SEQUENCE</scope>
    <source>
        <strain evidence="4">AS</strain>
    </source>
</reference>
<dbReference type="AlphaFoldDB" id="A0A077TUI1"/>
<feature type="chain" id="PRO_5014501764" evidence="1">
    <location>
        <begin position="18"/>
        <end position="105"/>
    </location>
</feature>
<dbReference type="GeneID" id="3498401"/>
<evidence type="ECO:0000313" key="4">
    <source>
        <dbReference type="EMBL" id="VTZ70843.1"/>
    </source>
</evidence>